<dbReference type="Gene3D" id="1.10.287.110">
    <property type="entry name" value="DnaJ domain"/>
    <property type="match status" value="1"/>
</dbReference>
<dbReference type="SUPFAM" id="SSF46565">
    <property type="entry name" value="Chaperone J-domain"/>
    <property type="match status" value="1"/>
</dbReference>
<evidence type="ECO:0000256" key="1">
    <source>
        <dbReference type="SAM" id="MobiDB-lite"/>
    </source>
</evidence>
<organism evidence="3 4">
    <name type="scientific">Micrococcus luteus</name>
    <name type="common">Micrococcus lysodeikticus</name>
    <dbReference type="NCBI Taxonomy" id="1270"/>
    <lineage>
        <taxon>Bacteria</taxon>
        <taxon>Bacillati</taxon>
        <taxon>Actinomycetota</taxon>
        <taxon>Actinomycetes</taxon>
        <taxon>Micrococcales</taxon>
        <taxon>Micrococcaceae</taxon>
        <taxon>Micrococcus</taxon>
    </lineage>
</organism>
<dbReference type="RefSeq" id="WP_041105213.1">
    <property type="nucleotide sequence ID" value="NZ_JTKE01000089.1"/>
</dbReference>
<evidence type="ECO:0000313" key="4">
    <source>
        <dbReference type="Proteomes" id="UP001205867"/>
    </source>
</evidence>
<dbReference type="CDD" id="cd06257">
    <property type="entry name" value="DnaJ"/>
    <property type="match status" value="1"/>
</dbReference>
<feature type="compositionally biased region" description="Low complexity" evidence="1">
    <location>
        <begin position="84"/>
        <end position="100"/>
    </location>
</feature>
<dbReference type="PANTHER" id="PTHR24074">
    <property type="entry name" value="CO-CHAPERONE PROTEIN DJLA"/>
    <property type="match status" value="1"/>
</dbReference>
<dbReference type="PRINTS" id="PR00625">
    <property type="entry name" value="JDOMAIN"/>
</dbReference>
<comment type="caution">
    <text evidence="3">The sequence shown here is derived from an EMBL/GenBank/DDBJ whole genome shotgun (WGS) entry which is preliminary data.</text>
</comment>
<protein>
    <submittedName>
        <fullName evidence="3">DnaJ domain-containing protein</fullName>
    </submittedName>
</protein>
<dbReference type="Pfam" id="PF00226">
    <property type="entry name" value="DnaJ"/>
    <property type="match status" value="1"/>
</dbReference>
<feature type="domain" description="J" evidence="2">
    <location>
        <begin position="9"/>
        <end position="70"/>
    </location>
</feature>
<reference evidence="3" key="1">
    <citation type="submission" date="2023-06" db="EMBL/GenBank/DDBJ databases">
        <title>lsaBGC provides a comprehensive framework for evolutionary analysis of biosynthetic gene clusters within focal taxa.</title>
        <authorList>
            <person name="Salamzade R."/>
            <person name="Sandstrom S."/>
            <person name="Kalan L.R."/>
        </authorList>
    </citation>
    <scope>NUCLEOTIDE SEQUENCE</scope>
    <source>
        <strain evidence="3">P3-SID899</strain>
    </source>
</reference>
<dbReference type="SMART" id="SM00271">
    <property type="entry name" value="DnaJ"/>
    <property type="match status" value="1"/>
</dbReference>
<sequence length="318" mass="34406">MSAAEEHRTAYEVLGVPRDATAEEVRRAYRRAARAAHPDVGGDPAAFRAVTRAWDLLGDAEARRRYDLSLPGPDVARARDPRARAGSGRARPSGPSGPGERAARPVRYEPPPGEAEADPTVLDLPRSSQRVHGVPRPRGILPDEHRVLRQARTLDVLLRRVADALPAARVLTGLRLDGRWGRHLDVDHAVLCGHRLALIGSVMVPEGTYTWDGSDLRSRGRPVAPPLLGPAMMAWQQALPQVTVGGFVHVMTDRDARHAPVIRRTRGAEAPEAQADLLTAPPAPGIAFAREVALFLGTGTDPDLVDRRALGALVDRLH</sequence>
<dbReference type="EMBL" id="JALXKZ020000024">
    <property type="protein sequence ID" value="MCV7629523.1"/>
    <property type="molecule type" value="Genomic_DNA"/>
</dbReference>
<feature type="region of interest" description="Disordered" evidence="1">
    <location>
        <begin position="70"/>
        <end position="120"/>
    </location>
</feature>
<name>A0AAP3AKE9_MICLU</name>
<gene>
    <name evidence="3" type="ORF">M3A82_009290</name>
</gene>
<dbReference type="InterPro" id="IPR036869">
    <property type="entry name" value="J_dom_sf"/>
</dbReference>
<accession>A0AAP3AKE9</accession>
<dbReference type="Proteomes" id="UP001205867">
    <property type="component" value="Unassembled WGS sequence"/>
</dbReference>
<evidence type="ECO:0000259" key="2">
    <source>
        <dbReference type="PROSITE" id="PS50076"/>
    </source>
</evidence>
<evidence type="ECO:0000313" key="3">
    <source>
        <dbReference type="EMBL" id="MCV7629523.1"/>
    </source>
</evidence>
<dbReference type="InterPro" id="IPR001623">
    <property type="entry name" value="DnaJ_domain"/>
</dbReference>
<proteinExistence type="predicted"/>
<dbReference type="InterPro" id="IPR018253">
    <property type="entry name" value="DnaJ_domain_CS"/>
</dbReference>
<dbReference type="InterPro" id="IPR050817">
    <property type="entry name" value="DjlA_DnaK_co-chaperone"/>
</dbReference>
<dbReference type="PROSITE" id="PS00636">
    <property type="entry name" value="DNAJ_1"/>
    <property type="match status" value="1"/>
</dbReference>
<dbReference type="AlphaFoldDB" id="A0AAP3AKE9"/>
<dbReference type="PROSITE" id="PS50076">
    <property type="entry name" value="DNAJ_2"/>
    <property type="match status" value="1"/>
</dbReference>